<evidence type="ECO:0000256" key="5">
    <source>
        <dbReference type="SAM" id="MobiDB-lite"/>
    </source>
</evidence>
<dbReference type="Gene3D" id="3.30.560.10">
    <property type="entry name" value="Glucose Oxidase, domain 3"/>
    <property type="match status" value="1"/>
</dbReference>
<dbReference type="PANTHER" id="PTHR11552">
    <property type="entry name" value="GLUCOSE-METHANOL-CHOLINE GMC OXIDOREDUCTASE"/>
    <property type="match status" value="1"/>
</dbReference>
<organism evidence="9 10">
    <name type="scientific">Physocladia obscura</name>
    <dbReference type="NCBI Taxonomy" id="109957"/>
    <lineage>
        <taxon>Eukaryota</taxon>
        <taxon>Fungi</taxon>
        <taxon>Fungi incertae sedis</taxon>
        <taxon>Chytridiomycota</taxon>
        <taxon>Chytridiomycota incertae sedis</taxon>
        <taxon>Chytridiomycetes</taxon>
        <taxon>Chytridiales</taxon>
        <taxon>Chytriomycetaceae</taxon>
        <taxon>Physocladia</taxon>
    </lineage>
</organism>
<evidence type="ECO:0000256" key="3">
    <source>
        <dbReference type="ARBA" id="ARBA00022630"/>
    </source>
</evidence>
<feature type="transmembrane region" description="Helical" evidence="6">
    <location>
        <begin position="92"/>
        <end position="112"/>
    </location>
</feature>
<dbReference type="Pfam" id="PF05199">
    <property type="entry name" value="GMC_oxred_C"/>
    <property type="match status" value="1"/>
</dbReference>
<feature type="compositionally biased region" description="Low complexity" evidence="5">
    <location>
        <begin position="535"/>
        <end position="546"/>
    </location>
</feature>
<evidence type="ECO:0000256" key="4">
    <source>
        <dbReference type="ARBA" id="ARBA00022827"/>
    </source>
</evidence>
<dbReference type="EMBL" id="JADGJH010000872">
    <property type="protein sequence ID" value="KAJ3121551.1"/>
    <property type="molecule type" value="Genomic_DNA"/>
</dbReference>
<reference evidence="9" key="1">
    <citation type="submission" date="2020-05" db="EMBL/GenBank/DDBJ databases">
        <title>Phylogenomic resolution of chytrid fungi.</title>
        <authorList>
            <person name="Stajich J.E."/>
            <person name="Amses K."/>
            <person name="Simmons R."/>
            <person name="Seto K."/>
            <person name="Myers J."/>
            <person name="Bonds A."/>
            <person name="Quandt C.A."/>
            <person name="Barry K."/>
            <person name="Liu P."/>
            <person name="Grigoriev I."/>
            <person name="Longcore J.E."/>
            <person name="James T.Y."/>
        </authorList>
    </citation>
    <scope>NUCLEOTIDE SEQUENCE</scope>
    <source>
        <strain evidence="9">JEL0513</strain>
    </source>
</reference>
<evidence type="ECO:0000256" key="2">
    <source>
        <dbReference type="ARBA" id="ARBA00010790"/>
    </source>
</evidence>
<evidence type="ECO:0000259" key="8">
    <source>
        <dbReference type="Pfam" id="PF05199"/>
    </source>
</evidence>
<evidence type="ECO:0000259" key="7">
    <source>
        <dbReference type="Pfam" id="PF00732"/>
    </source>
</evidence>
<feature type="region of interest" description="Disordered" evidence="5">
    <location>
        <begin position="526"/>
        <end position="561"/>
    </location>
</feature>
<protein>
    <recommendedName>
        <fullName evidence="11">Glucose-methanol-choline oxidoreductase N-terminal domain-containing protein</fullName>
    </recommendedName>
</protein>
<evidence type="ECO:0000313" key="10">
    <source>
        <dbReference type="Proteomes" id="UP001211907"/>
    </source>
</evidence>
<dbReference type="GO" id="GO:0016614">
    <property type="term" value="F:oxidoreductase activity, acting on CH-OH group of donors"/>
    <property type="evidence" value="ECO:0007669"/>
    <property type="project" value="InterPro"/>
</dbReference>
<feature type="compositionally biased region" description="Pro residues" evidence="5">
    <location>
        <begin position="547"/>
        <end position="556"/>
    </location>
</feature>
<dbReference type="Gene3D" id="3.50.50.60">
    <property type="entry name" value="FAD/NAD(P)-binding domain"/>
    <property type="match status" value="3"/>
</dbReference>
<dbReference type="InterPro" id="IPR036188">
    <property type="entry name" value="FAD/NAD-bd_sf"/>
</dbReference>
<feature type="domain" description="Glucose-methanol-choline oxidoreductase N-terminal" evidence="7">
    <location>
        <begin position="396"/>
        <end position="449"/>
    </location>
</feature>
<keyword evidence="4" id="KW-0274">FAD</keyword>
<keyword evidence="10" id="KW-1185">Reference proteome</keyword>
<gene>
    <name evidence="9" type="ORF">HK100_012332</name>
</gene>
<evidence type="ECO:0000256" key="1">
    <source>
        <dbReference type="ARBA" id="ARBA00001974"/>
    </source>
</evidence>
<feature type="transmembrane region" description="Helical" evidence="6">
    <location>
        <begin position="52"/>
        <end position="71"/>
    </location>
</feature>
<dbReference type="PANTHER" id="PTHR11552:SF147">
    <property type="entry name" value="CHOLINE DEHYDROGENASE, MITOCHONDRIAL"/>
    <property type="match status" value="1"/>
</dbReference>
<keyword evidence="6" id="KW-0472">Membrane</keyword>
<feature type="domain" description="Glucose-methanol-choline oxidoreductase C-terminal" evidence="8">
    <location>
        <begin position="592"/>
        <end position="727"/>
    </location>
</feature>
<dbReference type="InterPro" id="IPR012132">
    <property type="entry name" value="GMC_OxRdtase"/>
</dbReference>
<proteinExistence type="inferred from homology"/>
<evidence type="ECO:0000313" key="9">
    <source>
        <dbReference type="EMBL" id="KAJ3121551.1"/>
    </source>
</evidence>
<keyword evidence="3" id="KW-0285">Flavoprotein</keyword>
<evidence type="ECO:0008006" key="11">
    <source>
        <dbReference type="Google" id="ProtNLM"/>
    </source>
</evidence>
<dbReference type="SUPFAM" id="SSF51905">
    <property type="entry name" value="FAD/NAD(P)-binding domain"/>
    <property type="match status" value="1"/>
</dbReference>
<dbReference type="Proteomes" id="UP001211907">
    <property type="component" value="Unassembled WGS sequence"/>
</dbReference>
<dbReference type="GO" id="GO:0050660">
    <property type="term" value="F:flavin adenine dinucleotide binding"/>
    <property type="evidence" value="ECO:0007669"/>
    <property type="project" value="InterPro"/>
</dbReference>
<dbReference type="InterPro" id="IPR007867">
    <property type="entry name" value="GMC_OxRtase_C"/>
</dbReference>
<dbReference type="AlphaFoldDB" id="A0AAD5XCJ7"/>
<keyword evidence="6" id="KW-1133">Transmembrane helix</keyword>
<dbReference type="InterPro" id="IPR000172">
    <property type="entry name" value="GMC_OxRdtase_N"/>
</dbReference>
<dbReference type="Pfam" id="PF00732">
    <property type="entry name" value="GMC_oxred_N"/>
    <property type="match status" value="1"/>
</dbReference>
<comment type="caution">
    <text evidence="9">The sequence shown here is derived from an EMBL/GenBank/DDBJ whole genome shotgun (WGS) entry which is preliminary data.</text>
</comment>
<comment type="similarity">
    <text evidence="2">Belongs to the GMC oxidoreductase family.</text>
</comment>
<accession>A0AAD5XCJ7</accession>
<sequence length="755" mass="82459">MPTELGPSVVAVAMKEQMKGSVVSLVEAAKAKASAHQVHVAKMGDSVDAWKAYWASVAAGSTESALVGYAVRMALRRYIKDNKGITTGMIESMFVASLVAALIAFPTTYYFISRRIKAKGRRNKRVKSIPHLQTFDYIVLGSELVAARLSEDPTVTVLFVPAVNPTNSSIHEHIRGNRADFDAWGNNNEFATGTGGSSFCWNFDQVLPFFKKSENFQSFSKRVAIDRGYHSCTGLLKVFKCSRPSPLTDAFIKSCFYLGIGSNTKTKSVVNSPGYQYSEGIDYNGVTQFGASLLQFCEPAHDILNQFTDSFSDMHRENLTVLTGYMASRVTFKNEYENSGLGAKSKIVADGVFLIKKKRRQRLLNINRKPWTLHSFMSFFSISSTFVSSIIDPGQVVALARNEIILACGALETPKILTLSGIADQNSLAALGIPVLIDLPAVGQNLQDYIQIPRGLQFENLSRTVYYEMGVKKAQEIVEYAFRMLVNFLGFEWPTNQAVVFYKVHGNDSDLSNASAAAVAVELKDPSEDDEVIVTSSPSRSPQTTPSTPPSPPPPLQASNTPDIQLLFSPGKFVQSVPQCLQFTPILLHPQSGTLTLQSSDPFADPLVTMDTITTSSALVSALRDSRQIVSEMRKIMPRYIGREIYDSQAISAAAVSSENIEEVAASFEYLHHFVAAHASHVKTYSGTCRMGRLPANSVVSGDDLKIHGVKNLRVADASVFMSAISAGRVDAASAMVAEVCAAMVQKDHKDYEGK</sequence>
<comment type="cofactor">
    <cofactor evidence="1">
        <name>FAD</name>
        <dbReference type="ChEBI" id="CHEBI:57692"/>
    </cofactor>
</comment>
<keyword evidence="6" id="KW-0812">Transmembrane</keyword>
<evidence type="ECO:0000256" key="6">
    <source>
        <dbReference type="SAM" id="Phobius"/>
    </source>
</evidence>
<name>A0AAD5XCJ7_9FUNG</name>